<sequence length="149" mass="16372">MSISNNLQATKIDVGSVAGFGQSLSILNPELSPCPARYSFDQYGRPAAPDSLDTTTCPGLYDPSVRIQVENSLRSYLSPRYFNLPKGIDQGTDTMFGRSTSKGRNYLNTETELPDASLYLKSDSTLTEAGMLNRPAFAPASYLLYERRV</sequence>
<protein>
    <submittedName>
        <fullName evidence="1">Uncharacterized protein</fullName>
    </submittedName>
</protein>
<evidence type="ECO:0000313" key="1">
    <source>
        <dbReference type="EMBL" id="QHT16899.1"/>
    </source>
</evidence>
<dbReference type="EMBL" id="MN739627">
    <property type="protein sequence ID" value="QHT16899.1"/>
    <property type="molecule type" value="Genomic_DNA"/>
</dbReference>
<proteinExistence type="predicted"/>
<reference evidence="1" key="1">
    <citation type="journal article" date="2020" name="Nature">
        <title>Giant virus diversity and host interactions through global metagenomics.</title>
        <authorList>
            <person name="Schulz F."/>
            <person name="Roux S."/>
            <person name="Paez-Espino D."/>
            <person name="Jungbluth S."/>
            <person name="Walsh D.A."/>
            <person name="Denef V.J."/>
            <person name="McMahon K.D."/>
            <person name="Konstantinidis K.T."/>
            <person name="Eloe-Fadrosh E.A."/>
            <person name="Kyrpides N.C."/>
            <person name="Woyke T."/>
        </authorList>
    </citation>
    <scope>NUCLEOTIDE SEQUENCE</scope>
    <source>
        <strain evidence="1">GVMAG-M-3300023174-207</strain>
    </source>
</reference>
<name>A0A6C0DM18_9ZZZZ</name>
<organism evidence="1">
    <name type="scientific">viral metagenome</name>
    <dbReference type="NCBI Taxonomy" id="1070528"/>
    <lineage>
        <taxon>unclassified sequences</taxon>
        <taxon>metagenomes</taxon>
        <taxon>organismal metagenomes</taxon>
    </lineage>
</organism>
<accession>A0A6C0DM18</accession>
<dbReference type="AlphaFoldDB" id="A0A6C0DM18"/>